<sequence>MTDDVTIGVDAHVLTGKYQGTRSTLTNLLRALGGRIGTRRLIVYADDPVTARAAVGVEAFEYVALPARGAVRRLLEFPRLFRRDGVTIGVFQYIAPLAGRHAVFVHDILPLTHPRYFPLAMRLRMRVFGALAIRRAGVVLAVSEDTRAAVEARFGVPPERLRVVLNGPSFSPSAYDRAEPASPRYILTVGRIERRKNVGLLIDAFRLADPADVRLVIVGAVDAGFGFAMPRDPRIDLRSHLPEDELIAVYRGASLFVYPSAAEGFGLPLLDATLFGIPTIASNRTALPEVGGDLVRYFDPEAEDAVTTLAGLIAGHFAASPVPAPDAAQRRAQAELFSWDRAAAAFLAAIDTR</sequence>
<protein>
    <recommendedName>
        <fullName evidence="6">Glycosyl transferase family 1</fullName>
    </recommendedName>
</protein>
<evidence type="ECO:0000259" key="3">
    <source>
        <dbReference type="Pfam" id="PF13439"/>
    </source>
</evidence>
<dbReference type="InterPro" id="IPR001296">
    <property type="entry name" value="Glyco_trans_1"/>
</dbReference>
<dbReference type="KEGG" id="span:AWL63_07165"/>
<proteinExistence type="predicted"/>
<dbReference type="Pfam" id="PF13439">
    <property type="entry name" value="Glyco_transf_4"/>
    <property type="match status" value="1"/>
</dbReference>
<name>A0A1B3Z8N4_9SPHN</name>
<dbReference type="STRING" id="1560345.AWL63_07165"/>
<dbReference type="RefSeq" id="WP_069204349.1">
    <property type="nucleotide sequence ID" value="NZ_CP014168.1"/>
</dbReference>
<dbReference type="Pfam" id="PF00534">
    <property type="entry name" value="Glycos_transf_1"/>
    <property type="match status" value="1"/>
</dbReference>
<keyword evidence="5" id="KW-1185">Reference proteome</keyword>
<dbReference type="GO" id="GO:0016757">
    <property type="term" value="F:glycosyltransferase activity"/>
    <property type="evidence" value="ECO:0007669"/>
    <property type="project" value="InterPro"/>
</dbReference>
<dbReference type="SUPFAM" id="SSF53756">
    <property type="entry name" value="UDP-Glycosyltransferase/glycogen phosphorylase"/>
    <property type="match status" value="1"/>
</dbReference>
<dbReference type="OrthoDB" id="9801609at2"/>
<dbReference type="PANTHER" id="PTHR46401">
    <property type="entry name" value="GLYCOSYLTRANSFERASE WBBK-RELATED"/>
    <property type="match status" value="1"/>
</dbReference>
<dbReference type="CDD" id="cd03809">
    <property type="entry name" value="GT4_MtfB-like"/>
    <property type="match status" value="1"/>
</dbReference>
<dbReference type="GO" id="GO:0009103">
    <property type="term" value="P:lipopolysaccharide biosynthetic process"/>
    <property type="evidence" value="ECO:0007669"/>
    <property type="project" value="TreeGrafter"/>
</dbReference>
<dbReference type="InterPro" id="IPR028098">
    <property type="entry name" value="Glyco_trans_4-like_N"/>
</dbReference>
<dbReference type="Proteomes" id="UP000094256">
    <property type="component" value="Chromosome"/>
</dbReference>
<organism evidence="4 5">
    <name type="scientific">Sphingomonas panacis</name>
    <dbReference type="NCBI Taxonomy" id="1560345"/>
    <lineage>
        <taxon>Bacteria</taxon>
        <taxon>Pseudomonadati</taxon>
        <taxon>Pseudomonadota</taxon>
        <taxon>Alphaproteobacteria</taxon>
        <taxon>Sphingomonadales</taxon>
        <taxon>Sphingomonadaceae</taxon>
        <taxon>Sphingomonas</taxon>
    </lineage>
</organism>
<evidence type="ECO:0000313" key="4">
    <source>
        <dbReference type="EMBL" id="AOH83781.1"/>
    </source>
</evidence>
<evidence type="ECO:0000256" key="1">
    <source>
        <dbReference type="ARBA" id="ARBA00022679"/>
    </source>
</evidence>
<evidence type="ECO:0008006" key="6">
    <source>
        <dbReference type="Google" id="ProtNLM"/>
    </source>
</evidence>
<evidence type="ECO:0000259" key="2">
    <source>
        <dbReference type="Pfam" id="PF00534"/>
    </source>
</evidence>
<dbReference type="PANTHER" id="PTHR46401:SF2">
    <property type="entry name" value="GLYCOSYLTRANSFERASE WBBK-RELATED"/>
    <property type="match status" value="1"/>
</dbReference>
<keyword evidence="1" id="KW-0808">Transferase</keyword>
<feature type="domain" description="Glycosyltransferase subfamily 4-like N-terminal" evidence="3">
    <location>
        <begin position="20"/>
        <end position="167"/>
    </location>
</feature>
<gene>
    <name evidence="4" type="ORF">AWL63_07165</name>
</gene>
<reference evidence="4 5" key="1">
    <citation type="submission" date="2016-01" db="EMBL/GenBank/DDBJ databases">
        <title>Complete genome and mega plasmid sequence of Sphingomonas panacis DCY99 elicits systemic resistance in rice to Xanthomonas oryzae.</title>
        <authorList>
            <person name="Kim Y.J."/>
            <person name="Yang D.C."/>
            <person name="Sing P."/>
        </authorList>
    </citation>
    <scope>NUCLEOTIDE SEQUENCE [LARGE SCALE GENOMIC DNA]</scope>
    <source>
        <strain evidence="4 5">DCY99</strain>
    </source>
</reference>
<dbReference type="AlphaFoldDB" id="A0A1B3Z8N4"/>
<accession>A0A1B3Z8N4</accession>
<feature type="domain" description="Glycosyl transferase family 1" evidence="2">
    <location>
        <begin position="179"/>
        <end position="300"/>
    </location>
</feature>
<dbReference type="EMBL" id="CP014168">
    <property type="protein sequence ID" value="AOH83781.1"/>
    <property type="molecule type" value="Genomic_DNA"/>
</dbReference>
<dbReference type="Gene3D" id="3.40.50.2000">
    <property type="entry name" value="Glycogen Phosphorylase B"/>
    <property type="match status" value="2"/>
</dbReference>
<evidence type="ECO:0000313" key="5">
    <source>
        <dbReference type="Proteomes" id="UP000094256"/>
    </source>
</evidence>